<evidence type="ECO:0000256" key="2">
    <source>
        <dbReference type="ARBA" id="ARBA00022801"/>
    </source>
</evidence>
<dbReference type="InterPro" id="IPR012338">
    <property type="entry name" value="Beta-lactam/transpept-like"/>
</dbReference>
<dbReference type="NCBIfam" id="TIGR00666">
    <property type="entry name" value="PBP4"/>
    <property type="match status" value="1"/>
</dbReference>
<proteinExistence type="inferred from homology"/>
<gene>
    <name evidence="3" type="primary">dacB</name>
    <name evidence="3" type="ORF">GCM10023144_15810</name>
</gene>
<comment type="caution">
    <text evidence="3">The sequence shown here is derived from an EMBL/GenBank/DDBJ whole genome shotgun (WGS) entry which is preliminary data.</text>
</comment>
<dbReference type="Gene3D" id="3.50.80.20">
    <property type="entry name" value="D-Ala-D-Ala carboxypeptidase C, peptidase S13"/>
    <property type="match status" value="1"/>
</dbReference>
<evidence type="ECO:0000313" key="4">
    <source>
        <dbReference type="Proteomes" id="UP001501671"/>
    </source>
</evidence>
<dbReference type="Pfam" id="PF02113">
    <property type="entry name" value="Peptidase_S13"/>
    <property type="match status" value="1"/>
</dbReference>
<dbReference type="EMBL" id="BAABFO010000006">
    <property type="protein sequence ID" value="GAA4329253.1"/>
    <property type="molecule type" value="Genomic_DNA"/>
</dbReference>
<evidence type="ECO:0000256" key="1">
    <source>
        <dbReference type="ARBA" id="ARBA00006096"/>
    </source>
</evidence>
<sequence length="459" mass="48954">MLACAAAAAQGLPPDLAADWAATGLPDESLSLVVEDTDGHRLIGVQPDQPRNPASVMKLVTTFAALDALGPAHVWRTDLMVEPGTRRLADGSLSGPLYLRAGGDPQFQLEDLWLLLRELRVRGVRRIPELVVDRSVFGKVEIDTGAFDGDPTRPYNASPDAWMVGYGAVRLLFMPDLAARRWRVAMDPPLPGVRLEGAPAWSDTPCPGSPSVRTEPFLTSRGVSLRISGTVAGNCGEFDLYRLALTQPAHAEAVFRTLWEEMGGTLDGRIRQGQVPLDAVPFASHASPPLGDIVRRINKFSNNVMARMLLLDIGAAREPGPATVASGGQAVQEVLAARGLAFPELVLDNGSGLSRDGRISAASLVRLLAAAWRSPVMPEFVSSLGIAGVDGTVRRRLQNTAAAGEAHLKSGSLRDVHALAGYVTGASGRRYLVASLVNDPNARQVDPFNDRLIAWLAGQ</sequence>
<reference evidence="4" key="1">
    <citation type="journal article" date="2019" name="Int. J. Syst. Evol. Microbiol.">
        <title>The Global Catalogue of Microorganisms (GCM) 10K type strain sequencing project: providing services to taxonomists for standard genome sequencing and annotation.</title>
        <authorList>
            <consortium name="The Broad Institute Genomics Platform"/>
            <consortium name="The Broad Institute Genome Sequencing Center for Infectious Disease"/>
            <person name="Wu L."/>
            <person name="Ma J."/>
        </authorList>
    </citation>
    <scope>NUCLEOTIDE SEQUENCE [LARGE SCALE GENOMIC DNA]</scope>
    <source>
        <strain evidence="4">JCM 17666</strain>
    </source>
</reference>
<protein>
    <submittedName>
        <fullName evidence="3">D-alanyl-D-alanine carboxypeptidase/D-alanyl-D-alanine-endopeptidase</fullName>
    </submittedName>
</protein>
<accession>A0ABP8GSG5</accession>
<dbReference type="SUPFAM" id="SSF56601">
    <property type="entry name" value="beta-lactamase/transpeptidase-like"/>
    <property type="match status" value="1"/>
</dbReference>
<keyword evidence="4" id="KW-1185">Reference proteome</keyword>
<evidence type="ECO:0000313" key="3">
    <source>
        <dbReference type="EMBL" id="GAA4329253.1"/>
    </source>
</evidence>
<keyword evidence="2" id="KW-0378">Hydrolase</keyword>
<dbReference type="PANTHER" id="PTHR30023:SF0">
    <property type="entry name" value="PENICILLIN-SENSITIVE CARBOXYPEPTIDASE A"/>
    <property type="match status" value="1"/>
</dbReference>
<comment type="similarity">
    <text evidence="1">Belongs to the peptidase S13 family.</text>
</comment>
<dbReference type="PRINTS" id="PR00922">
    <property type="entry name" value="DADACBPTASE3"/>
</dbReference>
<organism evidence="3 4">
    <name type="scientific">Pigmentiphaga soli</name>
    <dbReference type="NCBI Taxonomy" id="1007095"/>
    <lineage>
        <taxon>Bacteria</taxon>
        <taxon>Pseudomonadati</taxon>
        <taxon>Pseudomonadota</taxon>
        <taxon>Betaproteobacteria</taxon>
        <taxon>Burkholderiales</taxon>
        <taxon>Alcaligenaceae</taxon>
        <taxon>Pigmentiphaga</taxon>
    </lineage>
</organism>
<keyword evidence="3" id="KW-0121">Carboxypeptidase</keyword>
<name>A0ABP8GSG5_9BURK</name>
<dbReference type="Proteomes" id="UP001501671">
    <property type="component" value="Unassembled WGS sequence"/>
</dbReference>
<dbReference type="InterPro" id="IPR000667">
    <property type="entry name" value="Peptidase_S13"/>
</dbReference>
<dbReference type="GO" id="GO:0004180">
    <property type="term" value="F:carboxypeptidase activity"/>
    <property type="evidence" value="ECO:0007669"/>
    <property type="project" value="UniProtKB-KW"/>
</dbReference>
<dbReference type="Gene3D" id="3.40.710.10">
    <property type="entry name" value="DD-peptidase/beta-lactamase superfamily"/>
    <property type="match status" value="1"/>
</dbReference>
<dbReference type="PANTHER" id="PTHR30023">
    <property type="entry name" value="D-ALANYL-D-ALANINE CARBOXYPEPTIDASE"/>
    <property type="match status" value="1"/>
</dbReference>
<keyword evidence="3" id="KW-0645">Protease</keyword>